<keyword evidence="1" id="KW-1133">Transmembrane helix</keyword>
<gene>
    <name evidence="2" type="ORF">JOE56_000257</name>
</gene>
<name>A0ABS2SH63_9MICO</name>
<accession>A0ABS2SH63</accession>
<sequence length="263" mass="28578">MPHSPHRPIGSLQGADAQWAWAVVHRLNHNEVNHATVNRTVDHLHRVVAAHGQGSLPHTLGDPYHFADIVTRNPEAVFAAQEAQARKNESVISLGKRIGDPVHIGGIALVFVLFLSFWSGALTGLMFRNGTESTPLTTGSLFTIVACVAFFAVILAAPASWTLRHPIVSIFAWVLYFIIVILVGILWAQPIVMLPRTLIALAAVVLSVGGAITAWILAAQAKRGGTHGKHIVGHLRFLGFLTLIGTWAMALIMYFDIDLSKYN</sequence>
<reference evidence="2 3" key="1">
    <citation type="submission" date="2021-01" db="EMBL/GenBank/DDBJ databases">
        <title>Sequencing the genomes of 1000 actinobacteria strains.</title>
        <authorList>
            <person name="Klenk H.-P."/>
        </authorList>
    </citation>
    <scope>NUCLEOTIDE SEQUENCE [LARGE SCALE GENOMIC DNA]</scope>
    <source>
        <strain evidence="2 3">DSM 13657</strain>
    </source>
</reference>
<dbReference type="Proteomes" id="UP000809290">
    <property type="component" value="Unassembled WGS sequence"/>
</dbReference>
<dbReference type="EMBL" id="JAFBCP010000001">
    <property type="protein sequence ID" value="MBM7815563.1"/>
    <property type="molecule type" value="Genomic_DNA"/>
</dbReference>
<feature type="transmembrane region" description="Helical" evidence="1">
    <location>
        <begin position="170"/>
        <end position="192"/>
    </location>
</feature>
<comment type="caution">
    <text evidence="2">The sequence shown here is derived from an EMBL/GenBank/DDBJ whole genome shotgun (WGS) entry which is preliminary data.</text>
</comment>
<keyword evidence="1" id="KW-0812">Transmembrane</keyword>
<feature type="transmembrane region" description="Helical" evidence="1">
    <location>
        <begin position="237"/>
        <end position="255"/>
    </location>
</feature>
<keyword evidence="1" id="KW-0472">Membrane</keyword>
<organism evidence="2 3">
    <name type="scientific">Brevibacterium paucivorans</name>
    <dbReference type="NCBI Taxonomy" id="170994"/>
    <lineage>
        <taxon>Bacteria</taxon>
        <taxon>Bacillati</taxon>
        <taxon>Actinomycetota</taxon>
        <taxon>Actinomycetes</taxon>
        <taxon>Micrococcales</taxon>
        <taxon>Brevibacteriaceae</taxon>
        <taxon>Brevibacterium</taxon>
    </lineage>
</organism>
<evidence type="ECO:0000256" key="1">
    <source>
        <dbReference type="SAM" id="Phobius"/>
    </source>
</evidence>
<feature type="transmembrane region" description="Helical" evidence="1">
    <location>
        <begin position="198"/>
        <end position="217"/>
    </location>
</feature>
<feature type="transmembrane region" description="Helical" evidence="1">
    <location>
        <begin position="141"/>
        <end position="163"/>
    </location>
</feature>
<protein>
    <submittedName>
        <fullName evidence="2">Uncharacterized protein</fullName>
    </submittedName>
</protein>
<evidence type="ECO:0000313" key="3">
    <source>
        <dbReference type="Proteomes" id="UP000809290"/>
    </source>
</evidence>
<evidence type="ECO:0000313" key="2">
    <source>
        <dbReference type="EMBL" id="MBM7815563.1"/>
    </source>
</evidence>
<feature type="transmembrane region" description="Helical" evidence="1">
    <location>
        <begin position="102"/>
        <end position="121"/>
    </location>
</feature>
<keyword evidence="3" id="KW-1185">Reference proteome</keyword>
<dbReference type="RefSeq" id="WP_204514485.1">
    <property type="nucleotide sequence ID" value="NZ_JAFBCP010000001.1"/>
</dbReference>
<proteinExistence type="predicted"/>